<dbReference type="STRING" id="282683.SAMN04488105_10852"/>
<dbReference type="RefSeq" id="WP_089959839.1">
    <property type="nucleotide sequence ID" value="NZ_FNAV01000008.1"/>
</dbReference>
<evidence type="ECO:0000313" key="2">
    <source>
        <dbReference type="EMBL" id="SDE81949.1"/>
    </source>
</evidence>
<dbReference type="EMBL" id="FNAV01000008">
    <property type="protein sequence ID" value="SDE81949.1"/>
    <property type="molecule type" value="Genomic_DNA"/>
</dbReference>
<accession>A0A1G7G1I7</accession>
<reference evidence="3" key="1">
    <citation type="submission" date="2016-10" db="EMBL/GenBank/DDBJ databases">
        <authorList>
            <person name="Varghese N."/>
            <person name="Submissions S."/>
        </authorList>
    </citation>
    <scope>NUCLEOTIDE SEQUENCE [LARGE SCALE GENOMIC DNA]</scope>
    <source>
        <strain evidence="3">DSM 10146</strain>
    </source>
</reference>
<dbReference type="Proteomes" id="UP000198994">
    <property type="component" value="Unassembled WGS sequence"/>
</dbReference>
<dbReference type="InterPro" id="IPR017946">
    <property type="entry name" value="PLC-like_Pdiesterase_TIM-brl"/>
</dbReference>
<organism evidence="2 3">
    <name type="scientific">Salipiger thiooxidans</name>
    <dbReference type="NCBI Taxonomy" id="282683"/>
    <lineage>
        <taxon>Bacteria</taxon>
        <taxon>Pseudomonadati</taxon>
        <taxon>Pseudomonadota</taxon>
        <taxon>Alphaproteobacteria</taxon>
        <taxon>Rhodobacterales</taxon>
        <taxon>Roseobacteraceae</taxon>
        <taxon>Salipiger</taxon>
    </lineage>
</organism>
<dbReference type="PROSITE" id="PS51704">
    <property type="entry name" value="GP_PDE"/>
    <property type="match status" value="1"/>
</dbReference>
<feature type="domain" description="GP-PDE" evidence="1">
    <location>
        <begin position="2"/>
        <end position="242"/>
    </location>
</feature>
<dbReference type="CDD" id="cd08565">
    <property type="entry name" value="GDPD_pAtGDE_like"/>
    <property type="match status" value="1"/>
</dbReference>
<protein>
    <submittedName>
        <fullName evidence="2">Glycerophosphoryl diester phosphodiesterase</fullName>
    </submittedName>
</protein>
<dbReference type="SUPFAM" id="SSF51695">
    <property type="entry name" value="PLC-like phosphodiesterases"/>
    <property type="match status" value="1"/>
</dbReference>
<name>A0A1G7G1I7_9RHOB</name>
<keyword evidence="3" id="KW-1185">Reference proteome</keyword>
<gene>
    <name evidence="2" type="ORF">SAMN04488105_10852</name>
</gene>
<dbReference type="PANTHER" id="PTHR46211:SF14">
    <property type="entry name" value="GLYCEROPHOSPHODIESTER PHOSPHODIESTERASE"/>
    <property type="match status" value="1"/>
</dbReference>
<dbReference type="GO" id="GO:0006629">
    <property type="term" value="P:lipid metabolic process"/>
    <property type="evidence" value="ECO:0007669"/>
    <property type="project" value="InterPro"/>
</dbReference>
<proteinExistence type="predicted"/>
<dbReference type="Pfam" id="PF03009">
    <property type="entry name" value="GDPD"/>
    <property type="match status" value="1"/>
</dbReference>
<evidence type="ECO:0000259" key="1">
    <source>
        <dbReference type="PROSITE" id="PS51704"/>
    </source>
</evidence>
<dbReference type="Gene3D" id="3.20.20.190">
    <property type="entry name" value="Phosphatidylinositol (PI) phosphodiesterase"/>
    <property type="match status" value="1"/>
</dbReference>
<dbReference type="OrthoDB" id="1854250at2"/>
<sequence>MTKITGHRGARNLWAENSLTGFAEVVTLGVDAVEFDVHLTDAGELVVIHDATLERTTHGTGEVRALSPEARAATRLKDSTDAIPTLDEVLAVLAPADGIDLHVEIKLDAQRSPYPGIAEAVADRLRAHGLEQRAVLTSFDPGILSDCRLHAPQVRRLVSADADWVGRQGGLEGFVAAVSDLAEIVALRHDFLAANWDEVCRLWPRERLCAWTVNDAETMRAWLDRGVGHLTTDAPDVALALRKGVPA</sequence>
<dbReference type="PANTHER" id="PTHR46211">
    <property type="entry name" value="GLYCEROPHOSPHORYL DIESTER PHOSPHODIESTERASE"/>
    <property type="match status" value="1"/>
</dbReference>
<evidence type="ECO:0000313" key="3">
    <source>
        <dbReference type="Proteomes" id="UP000198994"/>
    </source>
</evidence>
<dbReference type="GO" id="GO:0008081">
    <property type="term" value="F:phosphoric diester hydrolase activity"/>
    <property type="evidence" value="ECO:0007669"/>
    <property type="project" value="InterPro"/>
</dbReference>
<dbReference type="AlphaFoldDB" id="A0A1G7G1I7"/>
<dbReference type="InterPro" id="IPR030395">
    <property type="entry name" value="GP_PDE_dom"/>
</dbReference>